<accession>A0ABD3R153</accession>
<evidence type="ECO:0000313" key="2">
    <source>
        <dbReference type="EMBL" id="KAL3804120.1"/>
    </source>
</evidence>
<proteinExistence type="predicted"/>
<feature type="compositionally biased region" description="Polar residues" evidence="1">
    <location>
        <begin position="309"/>
        <end position="329"/>
    </location>
</feature>
<feature type="compositionally biased region" description="Basic and acidic residues" evidence="1">
    <location>
        <begin position="206"/>
        <end position="222"/>
    </location>
</feature>
<feature type="region of interest" description="Disordered" evidence="1">
    <location>
        <begin position="109"/>
        <end position="385"/>
    </location>
</feature>
<dbReference type="Proteomes" id="UP001530400">
    <property type="component" value="Unassembled WGS sequence"/>
</dbReference>
<dbReference type="EMBL" id="JALLPJ020000051">
    <property type="protein sequence ID" value="KAL3804120.1"/>
    <property type="molecule type" value="Genomic_DNA"/>
</dbReference>
<feature type="compositionally biased region" description="Basic and acidic residues" evidence="1">
    <location>
        <begin position="148"/>
        <end position="157"/>
    </location>
</feature>
<dbReference type="AlphaFoldDB" id="A0ABD3R153"/>
<keyword evidence="3" id="KW-1185">Reference proteome</keyword>
<name>A0ABD3R153_9STRA</name>
<reference evidence="2 3" key="1">
    <citation type="submission" date="2024-10" db="EMBL/GenBank/DDBJ databases">
        <title>Updated reference genomes for cyclostephanoid diatoms.</title>
        <authorList>
            <person name="Roberts W.R."/>
            <person name="Alverson A.J."/>
        </authorList>
    </citation>
    <scope>NUCLEOTIDE SEQUENCE [LARGE SCALE GENOMIC DNA]</scope>
    <source>
        <strain evidence="2 3">AJA010-31</strain>
    </source>
</reference>
<comment type="caution">
    <text evidence="2">The sequence shown here is derived from an EMBL/GenBank/DDBJ whole genome shotgun (WGS) entry which is preliminary data.</text>
</comment>
<evidence type="ECO:0000256" key="1">
    <source>
        <dbReference type="SAM" id="MobiDB-lite"/>
    </source>
</evidence>
<gene>
    <name evidence="2" type="ORF">ACHAWO_012688</name>
</gene>
<feature type="compositionally biased region" description="Basic residues" evidence="1">
    <location>
        <begin position="238"/>
        <end position="248"/>
    </location>
</feature>
<evidence type="ECO:0000313" key="3">
    <source>
        <dbReference type="Proteomes" id="UP001530400"/>
    </source>
</evidence>
<protein>
    <submittedName>
        <fullName evidence="2">Uncharacterized protein</fullName>
    </submittedName>
</protein>
<feature type="compositionally biased region" description="Basic and acidic residues" evidence="1">
    <location>
        <begin position="178"/>
        <end position="191"/>
    </location>
</feature>
<sequence>MATSLLQMSPVTTDKKYQPAYEGARFDLSGYCLKHPMIRLCKPANASSSKSLLNADDEKVEREAKYVIVRKICPMCGEHSLRNDRKFKKPTWSHGYQQPALAERVSYRGRMSAESNRGPSSSYSQRSAASTVTASNRSPVSFSPQSKNLEDKLERKKIPPPPLRIPKDPLPTRSVSVESRRRDASVDRDVSARVGLQGKVPYGQPDNHRERSVSRSSRRDDLYLSASSLEKKLDKSRPRGRSASKSRSTRTTDGHRSSSRHSSAAVDHNGSSTKSCGPRNSTYSRRHSAKITSSKSVCNMTFNRHDSAPQPSTSSLKPSTRYTRQTSNDESTHNKQSMRRMSSKQSIKTAETTESITSSEDSPVPRGRSLFSAHQRGRSTSCNDKSCESFLSRVTRGRSKSKPCDEEEKTVFSAGRSFANSLIRRRSLSRNASRVLKTTSSMDGNKDVEPCMQRYEVPFNPSTGACNYHPECTMAVKNRGGGWNIVSDGCPKCDR</sequence>
<organism evidence="2 3">
    <name type="scientific">Cyclotella atomus</name>
    <dbReference type="NCBI Taxonomy" id="382360"/>
    <lineage>
        <taxon>Eukaryota</taxon>
        <taxon>Sar</taxon>
        <taxon>Stramenopiles</taxon>
        <taxon>Ochrophyta</taxon>
        <taxon>Bacillariophyta</taxon>
        <taxon>Coscinodiscophyceae</taxon>
        <taxon>Thalassiosirophycidae</taxon>
        <taxon>Stephanodiscales</taxon>
        <taxon>Stephanodiscaceae</taxon>
        <taxon>Cyclotella</taxon>
    </lineage>
</organism>
<feature type="compositionally biased region" description="Polar residues" evidence="1">
    <location>
        <begin position="131"/>
        <end position="147"/>
    </location>
</feature>
<feature type="compositionally biased region" description="Polar residues" evidence="1">
    <location>
        <begin position="269"/>
        <end position="283"/>
    </location>
</feature>
<feature type="compositionally biased region" description="Low complexity" evidence="1">
    <location>
        <begin position="115"/>
        <end position="130"/>
    </location>
</feature>
<feature type="compositionally biased region" description="Polar residues" evidence="1">
    <location>
        <begin position="290"/>
        <end position="302"/>
    </location>
</feature>